<evidence type="ECO:0000259" key="5">
    <source>
        <dbReference type="Pfam" id="PF00676"/>
    </source>
</evidence>
<dbReference type="Pfam" id="PF00676">
    <property type="entry name" value="E1_dh"/>
    <property type="match status" value="1"/>
</dbReference>
<dbReference type="GO" id="GO:0003863">
    <property type="term" value="F:branched-chain 2-oxo acid dehydrogenase activity"/>
    <property type="evidence" value="ECO:0007669"/>
    <property type="project" value="UniProtKB-EC"/>
</dbReference>
<dbReference type="RefSeq" id="WP_093330015.1">
    <property type="nucleotide sequence ID" value="NZ_AP027363.1"/>
</dbReference>
<comment type="cofactor">
    <cofactor evidence="1 4">
        <name>thiamine diphosphate</name>
        <dbReference type="ChEBI" id="CHEBI:58937"/>
    </cofactor>
</comment>
<dbReference type="InterPro" id="IPR001017">
    <property type="entry name" value="DH_E1"/>
</dbReference>
<comment type="catalytic activity">
    <reaction evidence="4">
        <text>N(6)-[(R)-lipoyl]-L-lysyl-[protein] + 3-methyl-2-oxobutanoate + H(+) = N(6)-[(R)-S(8)-2-methylpropanoyldihydrolipoyl]-L-lysyl-[protein] + CO2</text>
        <dbReference type="Rhea" id="RHEA:13457"/>
        <dbReference type="Rhea" id="RHEA-COMP:10474"/>
        <dbReference type="Rhea" id="RHEA-COMP:10497"/>
        <dbReference type="ChEBI" id="CHEBI:11851"/>
        <dbReference type="ChEBI" id="CHEBI:15378"/>
        <dbReference type="ChEBI" id="CHEBI:16526"/>
        <dbReference type="ChEBI" id="CHEBI:83099"/>
        <dbReference type="ChEBI" id="CHEBI:83142"/>
        <dbReference type="EC" id="1.2.4.4"/>
    </reaction>
</comment>
<gene>
    <name evidence="6" type="ORF">SAMN05660429_02126</name>
</gene>
<dbReference type="AlphaFoldDB" id="A0A1I0FJB9"/>
<evidence type="ECO:0000256" key="3">
    <source>
        <dbReference type="ARBA" id="ARBA00023052"/>
    </source>
</evidence>
<dbReference type="CDD" id="cd02000">
    <property type="entry name" value="TPP_E1_PDC_ADC_BCADC"/>
    <property type="match status" value="1"/>
</dbReference>
<evidence type="ECO:0000256" key="4">
    <source>
        <dbReference type="RuleBase" id="RU365014"/>
    </source>
</evidence>
<dbReference type="OrthoDB" id="9766715at2"/>
<dbReference type="InterPro" id="IPR029061">
    <property type="entry name" value="THDP-binding"/>
</dbReference>
<evidence type="ECO:0000313" key="6">
    <source>
        <dbReference type="EMBL" id="SET57327.1"/>
    </source>
</evidence>
<sequence length="394" mass="44012">MSTEQYNEGLVTHHPAFIDGHSVDIPTLKILQQDGTVYEGAELPDIDQALAERIYKTLVFHRVLDERMIAAQRQGRVSFYMAALGEEAASVGSAAGLADQDMIMAQYREQGALMYRGFTLDQFMNQLFSNEQDLGKGRQMPIHYGSNELNYMTISSPLGTQIPQAAGYAYGQKMQGKDAVTICYFGEGAASEGDFHAGLNMAAVHQAPVIFFCRNNGYAISTPAEEQFAGNGIASRGVGYGIKTLRIDGNDILAVLKATQEARKYCIEEGKPVVIEAMSYRLGAHSTSDDPTGYRTKEEEEKWQAHDPILRMKQWMLNQSWWTEEQDSEIFEQLREDVLAALKVAEKIDKPALEDLVSDVYDQVPEMLEQQLNELKAHIKKYPDAYPVTSGRIK</sequence>
<keyword evidence="3 4" id="KW-0786">Thiamine pyrophosphate</keyword>
<dbReference type="EC" id="1.2.4.4" evidence="4"/>
<dbReference type="PANTHER" id="PTHR43380:SF1">
    <property type="entry name" value="2-OXOISOVALERATE DEHYDROGENASE SUBUNIT ALPHA, MITOCHONDRIAL"/>
    <property type="match status" value="1"/>
</dbReference>
<dbReference type="FunFam" id="3.40.50.970:FF:000055">
    <property type="entry name" value="2-oxoisovalerate dehydrogenase subunit alpha"/>
    <property type="match status" value="1"/>
</dbReference>
<evidence type="ECO:0000256" key="1">
    <source>
        <dbReference type="ARBA" id="ARBA00001964"/>
    </source>
</evidence>
<dbReference type="Proteomes" id="UP000199308">
    <property type="component" value="Unassembled WGS sequence"/>
</dbReference>
<dbReference type="EMBL" id="FOHK01000009">
    <property type="protein sequence ID" value="SET57327.1"/>
    <property type="molecule type" value="Genomic_DNA"/>
</dbReference>
<feature type="domain" description="Dehydrogenase E1 component" evidence="5">
    <location>
        <begin position="56"/>
        <end position="352"/>
    </location>
</feature>
<proteinExistence type="inferred from homology"/>
<dbReference type="Gene3D" id="3.40.50.970">
    <property type="match status" value="1"/>
</dbReference>
<dbReference type="SUPFAM" id="SSF52518">
    <property type="entry name" value="Thiamin diphosphate-binding fold (THDP-binding)"/>
    <property type="match status" value="1"/>
</dbReference>
<reference evidence="6 7" key="1">
    <citation type="submission" date="2016-10" db="EMBL/GenBank/DDBJ databases">
        <authorList>
            <person name="de Groot N.N."/>
        </authorList>
    </citation>
    <scope>NUCLEOTIDE SEQUENCE [LARGE SCALE GENOMIC DNA]</scope>
    <source>
        <strain evidence="6 7">DSM 19706</strain>
    </source>
</reference>
<keyword evidence="2 4" id="KW-0560">Oxidoreductase</keyword>
<keyword evidence="7" id="KW-1185">Reference proteome</keyword>
<dbReference type="InterPro" id="IPR050771">
    <property type="entry name" value="Alpha-ketoacid_DH_E1_comp"/>
</dbReference>
<accession>A0A1I0FJB9</accession>
<evidence type="ECO:0000256" key="2">
    <source>
        <dbReference type="ARBA" id="ARBA00023002"/>
    </source>
</evidence>
<name>A0A1I0FJB9_THASX</name>
<dbReference type="PANTHER" id="PTHR43380">
    <property type="entry name" value="2-OXOISOVALERATE DEHYDROGENASE SUBUNIT ALPHA, MITOCHONDRIAL"/>
    <property type="match status" value="1"/>
</dbReference>
<protein>
    <recommendedName>
        <fullName evidence="4">2-oxoisovalerate dehydrogenase subunit alpha</fullName>
        <ecNumber evidence="4">1.2.4.4</ecNumber>
    </recommendedName>
    <alternativeName>
        <fullName evidence="4">Branched-chain alpha-keto acid dehydrogenase E1 component alpha chain</fullName>
    </alternativeName>
</protein>
<organism evidence="6 7">
    <name type="scientific">Thalassotalea agarivorans</name>
    <name type="common">Thalassomonas agarivorans</name>
    <dbReference type="NCBI Taxonomy" id="349064"/>
    <lineage>
        <taxon>Bacteria</taxon>
        <taxon>Pseudomonadati</taxon>
        <taxon>Pseudomonadota</taxon>
        <taxon>Gammaproteobacteria</taxon>
        <taxon>Alteromonadales</taxon>
        <taxon>Colwelliaceae</taxon>
        <taxon>Thalassotalea</taxon>
    </lineage>
</organism>
<dbReference type="STRING" id="349064.SAMN05660429_02126"/>
<evidence type="ECO:0000313" key="7">
    <source>
        <dbReference type="Proteomes" id="UP000199308"/>
    </source>
</evidence>
<comment type="similarity">
    <text evidence="4">Belongs to the BCKDHA family.</text>
</comment>
<comment type="function">
    <text evidence="4">The branched-chain alpha-keto dehydrogenase complex catalyzes the overall conversion of alpha-keto acids to acyl-CoA and CO(2). It contains multiple copies of three enzymatic components: branched-chain alpha-keto acid decarboxylase (E1), lipoamide acyltransferase (E2) and lipoamide dehydrogenase (E3).</text>
</comment>
<dbReference type="GO" id="GO:0009083">
    <property type="term" value="P:branched-chain amino acid catabolic process"/>
    <property type="evidence" value="ECO:0007669"/>
    <property type="project" value="TreeGrafter"/>
</dbReference>